<feature type="compositionally biased region" description="Basic and acidic residues" evidence="4">
    <location>
        <begin position="197"/>
        <end position="208"/>
    </location>
</feature>
<feature type="region of interest" description="Disordered" evidence="4">
    <location>
        <begin position="1"/>
        <end position="63"/>
    </location>
</feature>
<evidence type="ECO:0000256" key="3">
    <source>
        <dbReference type="ARBA" id="ARBA00023242"/>
    </source>
</evidence>
<feature type="compositionally biased region" description="Basic residues" evidence="4">
    <location>
        <begin position="31"/>
        <end position="52"/>
    </location>
</feature>
<comment type="subcellular location">
    <subcellularLocation>
        <location evidence="1">Nucleus</location>
    </subcellularLocation>
</comment>
<sequence>SQCSQHPAGCGRRPPPLLSIQQEPSEAPTPKRPRGRPKGSKNKATPKGRVGTKRGQGMARGWGWHGDGVGMGQTPDPCVAFLQCERAANSYFVFFLLFFPSPPSPHPAATHAHRPGSWEQFSCPSPPRDAALPTSCGVLPLFPLNFSWGRCSGRGAERDGLQKPKPGEIRAGGRGGHCLQNLAASPAVLHPPASQHQDFRGGDGTRLQ</sequence>
<dbReference type="AlphaFoldDB" id="A0A8C3GK43"/>
<dbReference type="PROSITE" id="PS00354">
    <property type="entry name" value="HMGI_Y"/>
    <property type="match status" value="1"/>
</dbReference>
<evidence type="ECO:0000256" key="1">
    <source>
        <dbReference type="ARBA" id="ARBA00004123"/>
    </source>
</evidence>
<proteinExistence type="predicted"/>
<dbReference type="PANTHER" id="PTHR23341:SF2">
    <property type="entry name" value="HIGH MOBILITY GROUP PROTEIN HMG-12"/>
    <property type="match status" value="1"/>
</dbReference>
<dbReference type="GO" id="GO:0005634">
    <property type="term" value="C:nucleus"/>
    <property type="evidence" value="ECO:0007669"/>
    <property type="project" value="UniProtKB-SubCell"/>
</dbReference>
<keyword evidence="2" id="KW-0238">DNA-binding</keyword>
<feature type="compositionally biased region" description="Basic and acidic residues" evidence="4">
    <location>
        <begin position="155"/>
        <end position="168"/>
    </location>
</feature>
<feature type="region of interest" description="Disordered" evidence="4">
    <location>
        <begin position="155"/>
        <end position="208"/>
    </location>
</feature>
<dbReference type="PANTHER" id="PTHR23341">
    <property type="entry name" value="HIGH MOBILITY GROUP PROTEINS HMG-A AND C"/>
    <property type="match status" value="1"/>
</dbReference>
<reference evidence="5" key="2">
    <citation type="submission" date="2025-08" db="UniProtKB">
        <authorList>
            <consortium name="Ensembl"/>
        </authorList>
    </citation>
    <scope>IDENTIFICATION</scope>
</reference>
<reference evidence="5" key="1">
    <citation type="submission" date="2018-09" db="EMBL/GenBank/DDBJ databases">
        <title>Common duck and Muscovy duck high density SNP chip.</title>
        <authorList>
            <person name="Vignal A."/>
            <person name="Thebault N."/>
            <person name="Warren W.C."/>
        </authorList>
    </citation>
    <scope>NUCLEOTIDE SEQUENCE [LARGE SCALE GENOMIC DNA]</scope>
</reference>
<dbReference type="GO" id="GO:0000785">
    <property type="term" value="C:chromatin"/>
    <property type="evidence" value="ECO:0007669"/>
    <property type="project" value="InterPro"/>
</dbReference>
<evidence type="ECO:0000313" key="5">
    <source>
        <dbReference type="Ensembl" id="ENSCMMP00000015491.1"/>
    </source>
</evidence>
<organism evidence="5 6">
    <name type="scientific">Cairina moschata</name>
    <name type="common">Muscovy duck</name>
    <dbReference type="NCBI Taxonomy" id="8855"/>
    <lineage>
        <taxon>Eukaryota</taxon>
        <taxon>Metazoa</taxon>
        <taxon>Chordata</taxon>
        <taxon>Craniata</taxon>
        <taxon>Vertebrata</taxon>
        <taxon>Euteleostomi</taxon>
        <taxon>Archelosauria</taxon>
        <taxon>Archosauria</taxon>
        <taxon>Dinosauria</taxon>
        <taxon>Saurischia</taxon>
        <taxon>Theropoda</taxon>
        <taxon>Coelurosauria</taxon>
        <taxon>Aves</taxon>
        <taxon>Neognathae</taxon>
        <taxon>Galloanserae</taxon>
        <taxon>Anseriformes</taxon>
        <taxon>Anatidae</taxon>
        <taxon>Anatinae</taxon>
        <taxon>Cairina</taxon>
    </lineage>
</organism>
<accession>A0A8C3GK43</accession>
<keyword evidence="3" id="KW-0539">Nucleus</keyword>
<evidence type="ECO:0000256" key="4">
    <source>
        <dbReference type="SAM" id="MobiDB-lite"/>
    </source>
</evidence>
<dbReference type="Ensembl" id="ENSCMMT00000017031.1">
    <property type="protein sequence ID" value="ENSCMMP00000015491.1"/>
    <property type="gene ID" value="ENSCMMG00000009863.1"/>
</dbReference>
<dbReference type="GO" id="GO:0003712">
    <property type="term" value="F:transcription coregulator activity"/>
    <property type="evidence" value="ECO:0007669"/>
    <property type="project" value="TreeGrafter"/>
</dbReference>
<dbReference type="InterPro" id="IPR000116">
    <property type="entry name" value="HMGA"/>
</dbReference>
<dbReference type="InterPro" id="IPR000637">
    <property type="entry name" value="HMGI/Y_DNA-bd_CS"/>
</dbReference>
<evidence type="ECO:0000313" key="6">
    <source>
        <dbReference type="Proteomes" id="UP000694556"/>
    </source>
</evidence>
<protein>
    <submittedName>
        <fullName evidence="5">Uncharacterized protein</fullName>
    </submittedName>
</protein>
<name>A0A8C3GK43_CAIMO</name>
<keyword evidence="6" id="KW-1185">Reference proteome</keyword>
<dbReference type="GO" id="GO:0006355">
    <property type="term" value="P:regulation of DNA-templated transcription"/>
    <property type="evidence" value="ECO:0007669"/>
    <property type="project" value="InterPro"/>
</dbReference>
<evidence type="ECO:0000256" key="2">
    <source>
        <dbReference type="ARBA" id="ARBA00023125"/>
    </source>
</evidence>
<dbReference type="Proteomes" id="UP000694556">
    <property type="component" value="Chromosome 27"/>
</dbReference>
<reference evidence="5" key="3">
    <citation type="submission" date="2025-09" db="UniProtKB">
        <authorList>
            <consortium name="Ensembl"/>
        </authorList>
    </citation>
    <scope>IDENTIFICATION</scope>
</reference>
<dbReference type="GO" id="GO:0003677">
    <property type="term" value="F:DNA binding"/>
    <property type="evidence" value="ECO:0007669"/>
    <property type="project" value="UniProtKB-KW"/>
</dbReference>
<dbReference type="PRINTS" id="PR00930">
    <property type="entry name" value="HIGHMOBLTYIY"/>
</dbReference>